<dbReference type="SUPFAM" id="SSF52540">
    <property type="entry name" value="P-loop containing nucleoside triphosphate hydrolases"/>
    <property type="match status" value="1"/>
</dbReference>
<dbReference type="Gene3D" id="1.10.8.60">
    <property type="match status" value="1"/>
</dbReference>
<keyword evidence="2" id="KW-0058">Aromatic hydrocarbons catabolism</keyword>
<dbReference type="SUPFAM" id="SSF46689">
    <property type="entry name" value="Homeodomain-like"/>
    <property type="match status" value="1"/>
</dbReference>
<evidence type="ECO:0000256" key="4">
    <source>
        <dbReference type="ARBA" id="ARBA00029500"/>
    </source>
</evidence>
<name>A0A0A7FT63_9CLOT</name>
<dbReference type="InterPro" id="IPR003593">
    <property type="entry name" value="AAA+_ATPase"/>
</dbReference>
<dbReference type="InterPro" id="IPR030828">
    <property type="entry name" value="HTH_TyrR"/>
</dbReference>
<dbReference type="Pfam" id="PF18024">
    <property type="entry name" value="HTH_50"/>
    <property type="match status" value="1"/>
</dbReference>
<organism evidence="6 7">
    <name type="scientific">Clostridium baratii str. Sullivan</name>
    <dbReference type="NCBI Taxonomy" id="1415775"/>
    <lineage>
        <taxon>Bacteria</taxon>
        <taxon>Bacillati</taxon>
        <taxon>Bacillota</taxon>
        <taxon>Clostridia</taxon>
        <taxon>Eubacteriales</taxon>
        <taxon>Clostridiaceae</taxon>
        <taxon>Clostridium</taxon>
    </lineage>
</organism>
<dbReference type="OrthoDB" id="9803970at2"/>
<dbReference type="GO" id="GO:0003677">
    <property type="term" value="F:DNA binding"/>
    <property type="evidence" value="ECO:0007669"/>
    <property type="project" value="UniProtKB-KW"/>
</dbReference>
<dbReference type="PANTHER" id="PTHR32071:SF57">
    <property type="entry name" value="C4-DICARBOXYLATE TRANSPORT TRANSCRIPTIONAL REGULATORY PROTEIN DCTD"/>
    <property type="match status" value="1"/>
</dbReference>
<keyword evidence="3" id="KW-0067">ATP-binding</keyword>
<dbReference type="GO" id="GO:0006355">
    <property type="term" value="P:regulation of DNA-templated transcription"/>
    <property type="evidence" value="ECO:0007669"/>
    <property type="project" value="InterPro"/>
</dbReference>
<dbReference type="PROSITE" id="PS00676">
    <property type="entry name" value="SIGMA54_INTERACT_2"/>
    <property type="match status" value="1"/>
</dbReference>
<dbReference type="SMART" id="SM00382">
    <property type="entry name" value="AAA"/>
    <property type="match status" value="1"/>
</dbReference>
<dbReference type="Gene3D" id="3.40.50.300">
    <property type="entry name" value="P-loop containing nucleotide triphosphate hydrolases"/>
    <property type="match status" value="1"/>
</dbReference>
<dbReference type="CDD" id="cd00009">
    <property type="entry name" value="AAA"/>
    <property type="match status" value="1"/>
</dbReference>
<reference evidence="6 7" key="1">
    <citation type="journal article" date="2015" name="Infect. Genet. Evol.">
        <title>Genomic sequences of six botulinum neurotoxin-producing strains representing three clostridial species illustrate the mobility and diversity of botulinum neurotoxin genes.</title>
        <authorList>
            <person name="Smith T.J."/>
            <person name="Hill K.K."/>
            <person name="Xie G."/>
            <person name="Foley B.T."/>
            <person name="Williamson C.H."/>
            <person name="Foster J.T."/>
            <person name="Johnson S.L."/>
            <person name="Chertkov O."/>
            <person name="Teshima H."/>
            <person name="Gibbons H.S."/>
            <person name="Johnsky L.A."/>
            <person name="Karavis M.A."/>
            <person name="Smith L.A."/>
        </authorList>
    </citation>
    <scope>NUCLEOTIDE SEQUENCE [LARGE SCALE GENOMIC DNA]</scope>
    <source>
        <strain evidence="6 7">Sullivan</strain>
    </source>
</reference>
<keyword evidence="1" id="KW-0547">Nucleotide-binding</keyword>
<dbReference type="Pfam" id="PF00158">
    <property type="entry name" value="Sigma54_activat"/>
    <property type="match status" value="1"/>
</dbReference>
<evidence type="ECO:0000313" key="7">
    <source>
        <dbReference type="Proteomes" id="UP000030635"/>
    </source>
</evidence>
<dbReference type="InterPro" id="IPR009057">
    <property type="entry name" value="Homeodomain-like_sf"/>
</dbReference>
<dbReference type="Proteomes" id="UP000030635">
    <property type="component" value="Chromosome"/>
</dbReference>
<protein>
    <recommendedName>
        <fullName evidence="4">HTH-type transcriptional regulatory protein TyrR</fullName>
    </recommendedName>
</protein>
<evidence type="ECO:0000259" key="5">
    <source>
        <dbReference type="PROSITE" id="PS50045"/>
    </source>
</evidence>
<sequence length="388" mass="44949">MYHYSLLLKINFINYDYVLILSKFNFNIVNVNSRKGDIMKKINESLNKVVYINDFEENDPFEKIIGNSKTLKESLYIARKASKSDSSVIIYGESGTGKELLAEAIHLSSKRKDKPLIKVNCASIPDNLIESELFGHEKGAFTGAVKRKLGKFELAQNGTIFLDEIGEMDKNIQAKILRAIQNREIQRVGGEETIKLNIRIISATNKNLEEMIKKNEFREDLFYRLNVIPIELPPLRDRKGDITLLIKHFFNKKLENNEIRNISDEALMALCNYKWNGNIRELENIIERILVLSEKSLIDIEDIPYFIRKYNNNCNIKLKEITNTEDSLPKIFNDEKIYTLKEYEKLIIEKALKKYGSYNKAGKALGITHRTVSLKAKEYGLEKLILWK</sequence>
<dbReference type="InterPro" id="IPR002078">
    <property type="entry name" value="Sigma_54_int"/>
</dbReference>
<keyword evidence="7" id="KW-1185">Reference proteome</keyword>
<dbReference type="PROSITE" id="PS00675">
    <property type="entry name" value="SIGMA54_INTERACT_1"/>
    <property type="match status" value="1"/>
</dbReference>
<dbReference type="InterPro" id="IPR027417">
    <property type="entry name" value="P-loop_NTPase"/>
</dbReference>
<dbReference type="InterPro" id="IPR025943">
    <property type="entry name" value="Sigma_54_int_dom_ATP-bd_2"/>
</dbReference>
<evidence type="ECO:0000256" key="3">
    <source>
        <dbReference type="ARBA" id="ARBA00022840"/>
    </source>
</evidence>
<accession>A0A0A7FT63</accession>
<dbReference type="InterPro" id="IPR058031">
    <property type="entry name" value="AAA_lid_NorR"/>
</dbReference>
<dbReference type="GO" id="GO:0005524">
    <property type="term" value="F:ATP binding"/>
    <property type="evidence" value="ECO:0007669"/>
    <property type="project" value="UniProtKB-KW"/>
</dbReference>
<proteinExistence type="predicted"/>
<dbReference type="Gene3D" id="1.10.10.60">
    <property type="entry name" value="Homeodomain-like"/>
    <property type="match status" value="1"/>
</dbReference>
<gene>
    <name evidence="6" type="ORF">U729_2760</name>
</gene>
<dbReference type="Pfam" id="PF25601">
    <property type="entry name" value="AAA_lid_14"/>
    <property type="match status" value="1"/>
</dbReference>
<dbReference type="PANTHER" id="PTHR32071">
    <property type="entry name" value="TRANSCRIPTIONAL REGULATORY PROTEIN"/>
    <property type="match status" value="1"/>
</dbReference>
<dbReference type="KEGG" id="cbv:U729_2760"/>
<dbReference type="FunFam" id="3.40.50.300:FF:000006">
    <property type="entry name" value="DNA-binding transcriptional regulator NtrC"/>
    <property type="match status" value="1"/>
</dbReference>
<evidence type="ECO:0000313" key="6">
    <source>
        <dbReference type="EMBL" id="AIY82782.1"/>
    </source>
</evidence>
<dbReference type="STRING" id="1561.NPD11_267"/>
<evidence type="ECO:0000256" key="1">
    <source>
        <dbReference type="ARBA" id="ARBA00022741"/>
    </source>
</evidence>
<dbReference type="AlphaFoldDB" id="A0A0A7FT63"/>
<dbReference type="HOGENOM" id="CLU_000445_0_7_9"/>
<evidence type="ECO:0000256" key="2">
    <source>
        <dbReference type="ARBA" id="ARBA00022797"/>
    </source>
</evidence>
<feature type="domain" description="Sigma-54 factor interaction" evidence="5">
    <location>
        <begin position="64"/>
        <end position="291"/>
    </location>
</feature>
<dbReference type="EMBL" id="CP006905">
    <property type="protein sequence ID" value="AIY82782.1"/>
    <property type="molecule type" value="Genomic_DNA"/>
</dbReference>
<dbReference type="PROSITE" id="PS50045">
    <property type="entry name" value="SIGMA54_INTERACT_4"/>
    <property type="match status" value="1"/>
</dbReference>
<dbReference type="InterPro" id="IPR025662">
    <property type="entry name" value="Sigma_54_int_dom_ATP-bd_1"/>
</dbReference>
<dbReference type="eggNOG" id="COG3829">
    <property type="taxonomic scope" value="Bacteria"/>
</dbReference>